<organism evidence="2 3">
    <name type="scientific">Lactobacillus helveticus</name>
    <name type="common">Lactobacillus suntoryeus</name>
    <dbReference type="NCBI Taxonomy" id="1587"/>
    <lineage>
        <taxon>Bacteria</taxon>
        <taxon>Bacillati</taxon>
        <taxon>Bacillota</taxon>
        <taxon>Bacilli</taxon>
        <taxon>Lactobacillales</taxon>
        <taxon>Lactobacillaceae</taxon>
        <taxon>Lactobacillus</taxon>
    </lineage>
</organism>
<keyword evidence="1" id="KW-1133">Transmembrane helix</keyword>
<dbReference type="SUPFAM" id="SSF103473">
    <property type="entry name" value="MFS general substrate transporter"/>
    <property type="match status" value="1"/>
</dbReference>
<feature type="transmembrane region" description="Helical" evidence="1">
    <location>
        <begin position="64"/>
        <end position="81"/>
    </location>
</feature>
<evidence type="ECO:0000313" key="3">
    <source>
        <dbReference type="Proteomes" id="UP000601587"/>
    </source>
</evidence>
<evidence type="ECO:0000256" key="1">
    <source>
        <dbReference type="SAM" id="Phobius"/>
    </source>
</evidence>
<dbReference type="Proteomes" id="UP000601587">
    <property type="component" value="Unassembled WGS sequence"/>
</dbReference>
<dbReference type="EMBL" id="WCGB01000013">
    <property type="protein sequence ID" value="NRN91329.1"/>
    <property type="molecule type" value="Genomic_DNA"/>
</dbReference>
<dbReference type="InterPro" id="IPR036259">
    <property type="entry name" value="MFS_trans_sf"/>
</dbReference>
<keyword evidence="1" id="KW-0812">Transmembrane</keyword>
<gene>
    <name evidence="2" type="ORF">IMAU50013_00860</name>
</gene>
<reference evidence="2" key="1">
    <citation type="submission" date="2019-09" db="EMBL/GenBank/DDBJ databases">
        <title>Comparative genomic analysis of Lactobacillus helveticus.</title>
        <authorList>
            <person name="Zhang H."/>
            <person name="Chen Y."/>
            <person name="Zhong Z."/>
        </authorList>
    </citation>
    <scope>NUCLEOTIDE SEQUENCE</scope>
    <source>
        <strain evidence="2">IMAU50013</strain>
    </source>
</reference>
<protein>
    <submittedName>
        <fullName evidence="2">Uncharacterized protein</fullName>
    </submittedName>
</protein>
<dbReference type="AlphaFoldDB" id="A0A9Q5C118"/>
<evidence type="ECO:0000313" key="2">
    <source>
        <dbReference type="EMBL" id="NRN91329.1"/>
    </source>
</evidence>
<comment type="caution">
    <text evidence="2">The sequence shown here is derived from an EMBL/GenBank/DDBJ whole genome shotgun (WGS) entry which is preliminary data.</text>
</comment>
<feature type="transmembrane region" description="Helical" evidence="1">
    <location>
        <begin position="93"/>
        <end position="112"/>
    </location>
</feature>
<name>A0A9Q5C118_LACHE</name>
<sequence>MMLGCLLFMIFGLNLNVLMIVIFYGIMMMGHRMSFSNTLAESLKVETGSLRADATAVCQTSQQLAGSIGTTVLAAIIAIWQKKPAVSYSLGTAQGSQAAFIFTLIISLIILFSDWKMFKTENNN</sequence>
<keyword evidence="1" id="KW-0472">Membrane</keyword>
<accession>A0A9Q5C118</accession>
<feature type="transmembrane region" description="Helical" evidence="1">
    <location>
        <begin position="6"/>
        <end position="26"/>
    </location>
</feature>
<proteinExistence type="predicted"/>